<name>A0ABW0HKD2_9BACL</name>
<sequence>MLWRKKKANPQSVLGIVALATPFSYKVHDVIMQNDKEYGYFQEKSEALFKHVVAAGAMIAIIELENEYYSLYFSDILDGLEAHYSGIGELCADLNEFIRSKYHVNARLESVVLEWLHRGVGTGDTSNQIEVEMLAGGVKAIFDVYYDWFEKNNMPIK</sequence>
<proteinExistence type="predicted"/>
<accession>A0ABW0HKD2</accession>
<organism evidence="1 2">
    <name type="scientific">Cohnella soli</name>
    <dbReference type="NCBI Taxonomy" id="425005"/>
    <lineage>
        <taxon>Bacteria</taxon>
        <taxon>Bacillati</taxon>
        <taxon>Bacillota</taxon>
        <taxon>Bacilli</taxon>
        <taxon>Bacillales</taxon>
        <taxon>Paenibacillaceae</taxon>
        <taxon>Cohnella</taxon>
    </lineage>
</organism>
<reference evidence="2" key="1">
    <citation type="journal article" date="2019" name="Int. J. Syst. Evol. Microbiol.">
        <title>The Global Catalogue of Microorganisms (GCM) 10K type strain sequencing project: providing services to taxonomists for standard genome sequencing and annotation.</title>
        <authorList>
            <consortium name="The Broad Institute Genomics Platform"/>
            <consortium name="The Broad Institute Genome Sequencing Center for Infectious Disease"/>
            <person name="Wu L."/>
            <person name="Ma J."/>
        </authorList>
    </citation>
    <scope>NUCLEOTIDE SEQUENCE [LARGE SCALE GENOMIC DNA]</scope>
    <source>
        <strain evidence="2">CGMCC 1.18575</strain>
    </source>
</reference>
<comment type="caution">
    <text evidence="1">The sequence shown here is derived from an EMBL/GenBank/DDBJ whole genome shotgun (WGS) entry which is preliminary data.</text>
</comment>
<keyword evidence="2" id="KW-1185">Reference proteome</keyword>
<gene>
    <name evidence="1" type="ORF">ACFPOF_01905</name>
</gene>
<dbReference type="Proteomes" id="UP001596113">
    <property type="component" value="Unassembled WGS sequence"/>
</dbReference>
<evidence type="ECO:0000313" key="1">
    <source>
        <dbReference type="EMBL" id="MFC5401474.1"/>
    </source>
</evidence>
<dbReference type="RefSeq" id="WP_378129070.1">
    <property type="nucleotide sequence ID" value="NZ_JBHSMI010000003.1"/>
</dbReference>
<protein>
    <submittedName>
        <fullName evidence="1">Uncharacterized protein</fullName>
    </submittedName>
</protein>
<dbReference type="EMBL" id="JBHSMI010000003">
    <property type="protein sequence ID" value="MFC5401474.1"/>
    <property type="molecule type" value="Genomic_DNA"/>
</dbReference>
<evidence type="ECO:0000313" key="2">
    <source>
        <dbReference type="Proteomes" id="UP001596113"/>
    </source>
</evidence>